<dbReference type="Pfam" id="PF06220">
    <property type="entry name" value="zf-U1"/>
    <property type="match status" value="1"/>
</dbReference>
<evidence type="ECO:0000256" key="2">
    <source>
        <dbReference type="ARBA" id="ARBA00022723"/>
    </source>
</evidence>
<dbReference type="GO" id="GO:0003676">
    <property type="term" value="F:nucleic acid binding"/>
    <property type="evidence" value="ECO:0007669"/>
    <property type="project" value="InterPro"/>
</dbReference>
<protein>
    <recommendedName>
        <fullName evidence="11">Zinc finger matrin-type protein 5</fullName>
    </recommendedName>
</protein>
<gene>
    <name evidence="9" type="ORF">PUN28_010290</name>
</gene>
<dbReference type="PROSITE" id="PS50103">
    <property type="entry name" value="ZF_C3H1"/>
    <property type="match status" value="1"/>
</dbReference>
<dbReference type="PANTHER" id="PTHR16465:SF0">
    <property type="entry name" value="ZINC FINGER MATRIN-TYPE PROTEIN 5"/>
    <property type="match status" value="1"/>
</dbReference>
<dbReference type="Gene3D" id="3.30.160.60">
    <property type="entry name" value="Classic Zinc Finger"/>
    <property type="match status" value="1"/>
</dbReference>
<evidence type="ECO:0000256" key="6">
    <source>
        <dbReference type="PROSITE-ProRule" id="PRU00723"/>
    </source>
</evidence>
<name>A0AAW2FPH0_9HYME</name>
<comment type="caution">
    <text evidence="9">The sequence shown here is derived from an EMBL/GenBank/DDBJ whole genome shotgun (WGS) entry which is preliminary data.</text>
</comment>
<keyword evidence="4 6" id="KW-0862">Zinc</keyword>
<feature type="domain" description="C3H1-type" evidence="7">
    <location>
        <begin position="52"/>
        <end position="79"/>
    </location>
</feature>
<evidence type="ECO:0000256" key="1">
    <source>
        <dbReference type="ARBA" id="ARBA00004123"/>
    </source>
</evidence>
<dbReference type="PANTHER" id="PTHR16465">
    <property type="entry name" value="NUCLEASE-RELATED"/>
    <property type="match status" value="1"/>
</dbReference>
<dbReference type="InterPro" id="IPR000690">
    <property type="entry name" value="Matrin/U1-C_Znf_C2H2"/>
</dbReference>
<dbReference type="InterPro" id="IPR000571">
    <property type="entry name" value="Znf_CCCH"/>
</dbReference>
<evidence type="ECO:0000256" key="3">
    <source>
        <dbReference type="ARBA" id="ARBA00022771"/>
    </source>
</evidence>
<dbReference type="SUPFAM" id="SSF90229">
    <property type="entry name" value="CCCH zinc finger"/>
    <property type="match status" value="1"/>
</dbReference>
<evidence type="ECO:0000313" key="10">
    <source>
        <dbReference type="Proteomes" id="UP001430953"/>
    </source>
</evidence>
<dbReference type="Proteomes" id="UP001430953">
    <property type="component" value="Unassembled WGS sequence"/>
</dbReference>
<dbReference type="EMBL" id="JADYXP020000009">
    <property type="protein sequence ID" value="KAL0117333.1"/>
    <property type="molecule type" value="Genomic_DNA"/>
</dbReference>
<evidence type="ECO:0000259" key="8">
    <source>
        <dbReference type="PROSITE" id="PS50171"/>
    </source>
</evidence>
<keyword evidence="10" id="KW-1185">Reference proteome</keyword>
<accession>A0AAW2FPH0</accession>
<dbReference type="AlphaFoldDB" id="A0AAW2FPH0"/>
<dbReference type="SUPFAM" id="SSF57667">
    <property type="entry name" value="beta-beta-alpha zinc fingers"/>
    <property type="match status" value="1"/>
</dbReference>
<dbReference type="InterPro" id="IPR036236">
    <property type="entry name" value="Znf_C2H2_sf"/>
</dbReference>
<dbReference type="GO" id="GO:0005689">
    <property type="term" value="C:U12-type spliceosomal complex"/>
    <property type="evidence" value="ECO:0007669"/>
    <property type="project" value="TreeGrafter"/>
</dbReference>
<dbReference type="GO" id="GO:0008270">
    <property type="term" value="F:zinc ion binding"/>
    <property type="evidence" value="ECO:0007669"/>
    <property type="project" value="UniProtKB-KW"/>
</dbReference>
<comment type="subcellular location">
    <subcellularLocation>
        <location evidence="1">Nucleus</location>
    </subcellularLocation>
</comment>
<evidence type="ECO:0000256" key="4">
    <source>
        <dbReference type="ARBA" id="ARBA00022833"/>
    </source>
</evidence>
<keyword evidence="3 6" id="KW-0863">Zinc-finger</keyword>
<dbReference type="InterPro" id="IPR036855">
    <property type="entry name" value="Znf_CCCH_sf"/>
</dbReference>
<evidence type="ECO:0000256" key="5">
    <source>
        <dbReference type="ARBA" id="ARBA00023242"/>
    </source>
</evidence>
<sequence length="164" mass="18935">MGKTYYCDYCDRFFKDDVEARKKHLSSMQHVANRESHYRMYKDPETILKEVYSKTPCKRFMTVGDCAFGYGCRFSHYTPQMIWELEQLAATRTSKAATAQPRDGWPDSEDVIREYLEHAAVSSGTEEKTPVWGPSPAVGRSYLPPSLQPVTPDKMMECHFSKWA</sequence>
<reference evidence="9 10" key="1">
    <citation type="submission" date="2023-03" db="EMBL/GenBank/DDBJ databases">
        <title>High recombination rates correlate with genetic variation in Cardiocondyla obscurior ants.</title>
        <authorList>
            <person name="Errbii M."/>
        </authorList>
    </citation>
    <scope>NUCLEOTIDE SEQUENCE [LARGE SCALE GENOMIC DNA]</scope>
    <source>
        <strain evidence="9">Alpha-2009</strain>
        <tissue evidence="9">Whole body</tissue>
    </source>
</reference>
<feature type="domain" description="Matrin-type" evidence="8">
    <location>
        <begin position="5"/>
        <end position="36"/>
    </location>
</feature>
<dbReference type="InterPro" id="IPR013085">
    <property type="entry name" value="U1-CZ_Znf_C2H2"/>
</dbReference>
<evidence type="ECO:0000313" key="9">
    <source>
        <dbReference type="EMBL" id="KAL0117333.1"/>
    </source>
</evidence>
<feature type="zinc finger region" description="C3H1-type" evidence="6">
    <location>
        <begin position="52"/>
        <end position="79"/>
    </location>
</feature>
<evidence type="ECO:0000259" key="7">
    <source>
        <dbReference type="PROSITE" id="PS50103"/>
    </source>
</evidence>
<keyword evidence="2 6" id="KW-0479">Metal-binding</keyword>
<organism evidence="9 10">
    <name type="scientific">Cardiocondyla obscurior</name>
    <dbReference type="NCBI Taxonomy" id="286306"/>
    <lineage>
        <taxon>Eukaryota</taxon>
        <taxon>Metazoa</taxon>
        <taxon>Ecdysozoa</taxon>
        <taxon>Arthropoda</taxon>
        <taxon>Hexapoda</taxon>
        <taxon>Insecta</taxon>
        <taxon>Pterygota</taxon>
        <taxon>Neoptera</taxon>
        <taxon>Endopterygota</taxon>
        <taxon>Hymenoptera</taxon>
        <taxon>Apocrita</taxon>
        <taxon>Aculeata</taxon>
        <taxon>Formicoidea</taxon>
        <taxon>Formicidae</taxon>
        <taxon>Myrmicinae</taxon>
        <taxon>Cardiocondyla</taxon>
    </lineage>
</organism>
<keyword evidence="5" id="KW-0539">Nucleus</keyword>
<evidence type="ECO:0008006" key="11">
    <source>
        <dbReference type="Google" id="ProtNLM"/>
    </source>
</evidence>
<dbReference type="PROSITE" id="PS50171">
    <property type="entry name" value="ZF_MATRIN"/>
    <property type="match status" value="1"/>
</dbReference>
<proteinExistence type="predicted"/>